<gene>
    <name evidence="2" type="ORF">NVS47_01890</name>
</gene>
<protein>
    <submittedName>
        <fullName evidence="2">GNAT family N-acetyltransferase</fullName>
        <ecNumber evidence="2">2.3.1.-</ecNumber>
    </submittedName>
</protein>
<accession>A0ABT1Y097</accession>
<dbReference type="SUPFAM" id="SSF55729">
    <property type="entry name" value="Acyl-CoA N-acyltransferases (Nat)"/>
    <property type="match status" value="1"/>
</dbReference>
<dbReference type="RefSeq" id="WP_089609764.1">
    <property type="nucleotide sequence ID" value="NZ_CP022121.1"/>
</dbReference>
<name>A0ABT1Y097_9FIRM</name>
<dbReference type="CDD" id="cd04301">
    <property type="entry name" value="NAT_SF"/>
    <property type="match status" value="1"/>
</dbReference>
<dbReference type="Proteomes" id="UP001524944">
    <property type="component" value="Unassembled WGS sequence"/>
</dbReference>
<feature type="domain" description="N-acetyltransferase" evidence="1">
    <location>
        <begin position="1"/>
        <end position="144"/>
    </location>
</feature>
<dbReference type="InterPro" id="IPR000182">
    <property type="entry name" value="GNAT_dom"/>
</dbReference>
<dbReference type="InterPro" id="IPR039143">
    <property type="entry name" value="GNPNAT1-like"/>
</dbReference>
<dbReference type="Pfam" id="PF13673">
    <property type="entry name" value="Acetyltransf_10"/>
    <property type="match status" value="1"/>
</dbReference>
<dbReference type="InterPro" id="IPR016181">
    <property type="entry name" value="Acyl_CoA_acyltransferase"/>
</dbReference>
<dbReference type="GO" id="GO:0016746">
    <property type="term" value="F:acyltransferase activity"/>
    <property type="evidence" value="ECO:0007669"/>
    <property type="project" value="UniProtKB-KW"/>
</dbReference>
<organism evidence="2 3">
    <name type="scientific">Dehalobacterium formicoaceticum</name>
    <dbReference type="NCBI Taxonomy" id="51515"/>
    <lineage>
        <taxon>Bacteria</taxon>
        <taxon>Bacillati</taxon>
        <taxon>Bacillota</taxon>
        <taxon>Clostridia</taxon>
        <taxon>Eubacteriales</taxon>
        <taxon>Peptococcaceae</taxon>
        <taxon>Dehalobacterium</taxon>
    </lineage>
</organism>
<dbReference type="EC" id="2.3.1.-" evidence="2"/>
<dbReference type="PANTHER" id="PTHR13355:SF9">
    <property type="entry name" value="ACETYLTRANSFERASE BSU40680-RELATED"/>
    <property type="match status" value="1"/>
</dbReference>
<dbReference type="PANTHER" id="PTHR13355">
    <property type="entry name" value="GLUCOSAMINE 6-PHOSPHATE N-ACETYLTRANSFERASE"/>
    <property type="match status" value="1"/>
</dbReference>
<evidence type="ECO:0000313" key="2">
    <source>
        <dbReference type="EMBL" id="MCR6544275.1"/>
    </source>
</evidence>
<proteinExistence type="predicted"/>
<dbReference type="PROSITE" id="PS51186">
    <property type="entry name" value="GNAT"/>
    <property type="match status" value="1"/>
</dbReference>
<evidence type="ECO:0000259" key="1">
    <source>
        <dbReference type="PROSITE" id="PS51186"/>
    </source>
</evidence>
<keyword evidence="2" id="KW-0012">Acyltransferase</keyword>
<dbReference type="EMBL" id="JANPWE010000001">
    <property type="protein sequence ID" value="MCR6544275.1"/>
    <property type="molecule type" value="Genomic_DNA"/>
</dbReference>
<reference evidence="2 3" key="1">
    <citation type="submission" date="2022-08" db="EMBL/GenBank/DDBJ databases">
        <title>Proteogenomics of the novel Dehalobacterium formicoaceticum strain EZ94 highlights a key role of methyltransferases during anaerobic dichloromethane degradation.</title>
        <authorList>
            <person name="Wasmund K."/>
        </authorList>
    </citation>
    <scope>NUCLEOTIDE SEQUENCE [LARGE SCALE GENOMIC DNA]</scope>
    <source>
        <strain evidence="2 3">EZ94</strain>
    </source>
</reference>
<evidence type="ECO:0000313" key="3">
    <source>
        <dbReference type="Proteomes" id="UP001524944"/>
    </source>
</evidence>
<keyword evidence="2" id="KW-0808">Transferase</keyword>
<keyword evidence="3" id="KW-1185">Reference proteome</keyword>
<comment type="caution">
    <text evidence="2">The sequence shown here is derived from an EMBL/GenBank/DDBJ whole genome shotgun (WGS) entry which is preliminary data.</text>
</comment>
<sequence length="146" mass="16592">MIVKIITEDDELQQAMQIRIEVFVKEQGVPLEAEIDEFDTINGRVAHVLVYHHDQTVGTGRILFMDGYGKLGRICILPTFRKLSLGKEIIKALEEIALDHGLDQVRLHGQTHAEGFYHKLGYQTASDVFMEEGIPHVLMVKKLILQ</sequence>
<dbReference type="Gene3D" id="3.40.630.30">
    <property type="match status" value="1"/>
</dbReference>